<dbReference type="EMBL" id="CP104694">
    <property type="protein sequence ID" value="UXI67239.1"/>
    <property type="molecule type" value="Genomic_DNA"/>
</dbReference>
<dbReference type="InterPro" id="IPR002931">
    <property type="entry name" value="Transglutaminase-like"/>
</dbReference>
<evidence type="ECO:0000313" key="3">
    <source>
        <dbReference type="Proteomes" id="UP001064632"/>
    </source>
</evidence>
<accession>A0ABY6BC11</accession>
<reference evidence="2" key="1">
    <citation type="submission" date="2022-09" db="EMBL/GenBank/DDBJ databases">
        <title>Tahibacter sp. nov., isolated from a fresh water.</title>
        <authorList>
            <person name="Baek J.H."/>
            <person name="Lee J.K."/>
            <person name="Kim J.M."/>
            <person name="Jeon C.O."/>
        </authorList>
    </citation>
    <scope>NUCLEOTIDE SEQUENCE</scope>
    <source>
        <strain evidence="2">W38</strain>
    </source>
</reference>
<dbReference type="Gene3D" id="3.10.620.30">
    <property type="match status" value="1"/>
</dbReference>
<protein>
    <submittedName>
        <fullName evidence="2">Transglutaminase-like domain-containing protein</fullName>
    </submittedName>
</protein>
<feature type="domain" description="Transglutaminase-like" evidence="1">
    <location>
        <begin position="379"/>
        <end position="445"/>
    </location>
</feature>
<dbReference type="InterPro" id="IPR038765">
    <property type="entry name" value="Papain-like_cys_pep_sf"/>
</dbReference>
<organism evidence="2 3">
    <name type="scientific">Tahibacter amnicola</name>
    <dbReference type="NCBI Taxonomy" id="2976241"/>
    <lineage>
        <taxon>Bacteria</taxon>
        <taxon>Pseudomonadati</taxon>
        <taxon>Pseudomonadota</taxon>
        <taxon>Gammaproteobacteria</taxon>
        <taxon>Lysobacterales</taxon>
        <taxon>Rhodanobacteraceae</taxon>
        <taxon>Tahibacter</taxon>
    </lineage>
</organism>
<evidence type="ECO:0000259" key="1">
    <source>
        <dbReference type="SMART" id="SM00460"/>
    </source>
</evidence>
<dbReference type="RefSeq" id="WP_261694215.1">
    <property type="nucleotide sequence ID" value="NZ_CP104694.1"/>
</dbReference>
<dbReference type="SUPFAM" id="SSF54001">
    <property type="entry name" value="Cysteine proteinases"/>
    <property type="match status" value="1"/>
</dbReference>
<dbReference type="Proteomes" id="UP001064632">
    <property type="component" value="Chromosome"/>
</dbReference>
<dbReference type="PANTHER" id="PTHR33490">
    <property type="entry name" value="BLR5614 PROTEIN-RELATED"/>
    <property type="match status" value="1"/>
</dbReference>
<name>A0ABY6BC11_9GAMM</name>
<dbReference type="SMART" id="SM00460">
    <property type="entry name" value="TGc"/>
    <property type="match status" value="1"/>
</dbReference>
<dbReference type="Pfam" id="PF01841">
    <property type="entry name" value="Transglut_core"/>
    <property type="match status" value="1"/>
</dbReference>
<keyword evidence="3" id="KW-1185">Reference proteome</keyword>
<sequence>MRIWQAPLLVVLDMALRGTRSGGTFWLLATAPVLLALSCPAFGSEIASSAIEHAGTRHGTETVERSERDGVIQMRRNIHVRVEGLVQQSVVLEEQSVETAQGLPVSLRYASRAGTAGVNATVTVKGNRLLWEHRRGSRTQRDNLPLPPELLFPAALERRIAAQPREQRWTFDYDEVDPRDGQLRRVNLRSDGFVLDGMMEITRSTGPGSTVRMYWSPSQRRLVSSLNLLGTVFRMRPCSKECEGDVVPFAMMDSLSVAFPYRLSDDAMKGTIRYVIESKDDELVLPSTREQTVVARGRRSVVTVCADCGTEPVPQAGELVALRKPSQWLQSDDARIKSLAKAAPRNISVEAQMRMLVRQVQAHMTGPSDLLGYATALEAFESRSGDCTEFAILLAALARANGIATRVVSGLVYSRSLAGKRDSFVPHMWVQAWTGTRWASFDAALGNFDASHIAVQIGDGSPQAYSGVLEAIRGLRFVAAGAVAEKPEGPTGPPE</sequence>
<gene>
    <name evidence="2" type="ORF">N4264_21240</name>
</gene>
<proteinExistence type="predicted"/>
<evidence type="ECO:0000313" key="2">
    <source>
        <dbReference type="EMBL" id="UXI67239.1"/>
    </source>
</evidence>